<evidence type="ECO:0000313" key="2">
    <source>
        <dbReference type="EMBL" id="EON68569.1"/>
    </source>
</evidence>
<feature type="compositionally biased region" description="Basic and acidic residues" evidence="1">
    <location>
        <begin position="15"/>
        <end position="29"/>
    </location>
</feature>
<gene>
    <name evidence="2" type="ORF">W97_07827</name>
</gene>
<dbReference type="AlphaFoldDB" id="R7Z3H1"/>
<evidence type="ECO:0000256" key="1">
    <source>
        <dbReference type="SAM" id="MobiDB-lite"/>
    </source>
</evidence>
<feature type="region of interest" description="Disordered" evidence="1">
    <location>
        <begin position="1"/>
        <end position="29"/>
    </location>
</feature>
<protein>
    <submittedName>
        <fullName evidence="2">Uncharacterized protein</fullName>
    </submittedName>
</protein>
<dbReference type="EMBL" id="JH767598">
    <property type="protein sequence ID" value="EON68569.1"/>
    <property type="molecule type" value="Genomic_DNA"/>
</dbReference>
<dbReference type="HOGENOM" id="CLU_2073009_0_0_1"/>
<organism evidence="2 3">
    <name type="scientific">Coniosporium apollinis (strain CBS 100218)</name>
    <name type="common">Rock-inhabiting black yeast</name>
    <dbReference type="NCBI Taxonomy" id="1168221"/>
    <lineage>
        <taxon>Eukaryota</taxon>
        <taxon>Fungi</taxon>
        <taxon>Dikarya</taxon>
        <taxon>Ascomycota</taxon>
        <taxon>Pezizomycotina</taxon>
        <taxon>Dothideomycetes</taxon>
        <taxon>Dothideomycetes incertae sedis</taxon>
        <taxon>Coniosporium</taxon>
    </lineage>
</organism>
<dbReference type="RefSeq" id="XP_007783886.1">
    <property type="nucleotide sequence ID" value="XM_007785696.1"/>
</dbReference>
<accession>R7Z3H1</accession>
<proteinExistence type="predicted"/>
<keyword evidence="3" id="KW-1185">Reference proteome</keyword>
<feature type="compositionally biased region" description="Polar residues" evidence="1">
    <location>
        <begin position="1"/>
        <end position="10"/>
    </location>
</feature>
<sequence length="118" mass="13071">MESHQDSNTYGRHRQAADEDRPDSVRGPDYHLYHSVPRIFDRTRQAQSTFCIGANSGIETGHTAGADKFIVDAIVINDAHGRQDPTDTENKAHEDIAAILSRFIQQAAVRDCNASHKG</sequence>
<reference evidence="3" key="1">
    <citation type="submission" date="2012-06" db="EMBL/GenBank/DDBJ databases">
        <title>The genome sequence of Coniosporium apollinis CBS 100218.</title>
        <authorList>
            <consortium name="The Broad Institute Genome Sequencing Platform"/>
            <person name="Cuomo C."/>
            <person name="Gorbushina A."/>
            <person name="Noack S."/>
            <person name="Walker B."/>
            <person name="Young S.K."/>
            <person name="Zeng Q."/>
            <person name="Gargeya S."/>
            <person name="Fitzgerald M."/>
            <person name="Haas B."/>
            <person name="Abouelleil A."/>
            <person name="Alvarado L."/>
            <person name="Arachchi H.M."/>
            <person name="Berlin A.M."/>
            <person name="Chapman S.B."/>
            <person name="Goldberg J."/>
            <person name="Griggs A."/>
            <person name="Gujja S."/>
            <person name="Hansen M."/>
            <person name="Howarth C."/>
            <person name="Imamovic A."/>
            <person name="Larimer J."/>
            <person name="McCowan C."/>
            <person name="Montmayeur A."/>
            <person name="Murphy C."/>
            <person name="Neiman D."/>
            <person name="Pearson M."/>
            <person name="Priest M."/>
            <person name="Roberts A."/>
            <person name="Saif S."/>
            <person name="Shea T."/>
            <person name="Sisk P."/>
            <person name="Sykes S."/>
            <person name="Wortman J."/>
            <person name="Nusbaum C."/>
            <person name="Birren B."/>
        </authorList>
    </citation>
    <scope>NUCLEOTIDE SEQUENCE [LARGE SCALE GENOMIC DNA]</scope>
    <source>
        <strain evidence="3">CBS 100218</strain>
    </source>
</reference>
<dbReference type="Proteomes" id="UP000016924">
    <property type="component" value="Unassembled WGS sequence"/>
</dbReference>
<name>R7Z3H1_CONA1</name>
<dbReference type="GeneID" id="19905138"/>
<evidence type="ECO:0000313" key="3">
    <source>
        <dbReference type="Proteomes" id="UP000016924"/>
    </source>
</evidence>